<evidence type="ECO:0000313" key="16">
    <source>
        <dbReference type="Proteomes" id="UP000182987"/>
    </source>
</evidence>
<dbReference type="InterPro" id="IPR006182">
    <property type="entry name" value="FliF_N_dom"/>
</dbReference>
<keyword evidence="16" id="KW-1185">Reference proteome</keyword>
<dbReference type="GO" id="GO:0071973">
    <property type="term" value="P:bacterial-type flagellum-dependent cell motility"/>
    <property type="evidence" value="ECO:0007669"/>
    <property type="project" value="InterPro"/>
</dbReference>
<evidence type="ECO:0000256" key="1">
    <source>
        <dbReference type="ARBA" id="ARBA00003820"/>
    </source>
</evidence>
<dbReference type="Gene3D" id="3.30.300.30">
    <property type="match status" value="1"/>
</dbReference>
<comment type="similarity">
    <text evidence="4 12">Belongs to the FliF family.</text>
</comment>
<dbReference type="PIRSF" id="PIRSF004862">
    <property type="entry name" value="FliF"/>
    <property type="match status" value="1"/>
</dbReference>
<dbReference type="Proteomes" id="UP000182987">
    <property type="component" value="Chromosome"/>
</dbReference>
<sequence>MADNGVATTDNNDGKRMDSLKSLAQTPAARQLFMLAGIAGAVAIGIAAVMWSRAPNYGLLYGGLEQKDAAAVTQALQAGNTPYTLSNDGSSIFVPAADVAGVRLKLAGQGLPQGSAASAVPQADSPFGMSDMAERSRYQSMLENDLSSTIAGLQSIRAARVHLALPKPSAFVRDNKPASASVVVSLYPGRQLDQGQVAAIVHLVAASVPDLDTRQVSVIDQGGNLLTVSDPDSASAIGDSRLRLSNRIEATYTQRVEDLLTPLVGAGKVRAQVFADLDFSQTEKASETFNHDNPALRSEQTNSETRTDAANNGGVPGALSNQPPNTGANATAANPAAGAGAKPGQGQNAATQTAQTPTQQTQSATRNYELDRTVSHVTDPAGKVARLSVAVVVDNKQVPDKDGKNKSVAFTPEELSRLTELTKNAVGFSAARGDSVSVINEAFHGAIADEEPQSTPFWERPGMLDLIKQGLGVMIALIVGFFVLRPILKGLLKPAPMMMNNVALAGPMPTVSVMVDDDDMTPDRVSTSPQLGSPALLAYEQKVGLAKRMAAENPKQVAQVVKSWVSDDGA</sequence>
<evidence type="ECO:0000256" key="8">
    <source>
        <dbReference type="ARBA" id="ARBA00022989"/>
    </source>
</evidence>
<dbReference type="PANTHER" id="PTHR30046">
    <property type="entry name" value="FLAGELLAR M-RING PROTEIN"/>
    <property type="match status" value="1"/>
</dbReference>
<dbReference type="InterPro" id="IPR000067">
    <property type="entry name" value="FlgMring_FliF"/>
</dbReference>
<evidence type="ECO:0000256" key="10">
    <source>
        <dbReference type="ARBA" id="ARBA00023143"/>
    </source>
</evidence>
<keyword evidence="7 14" id="KW-0812">Transmembrane</keyword>
<comment type="function">
    <text evidence="1 12">The M ring may be actively involved in energy transduction.</text>
</comment>
<feature type="transmembrane region" description="Helical" evidence="14">
    <location>
        <begin position="32"/>
        <end position="51"/>
    </location>
</feature>
<evidence type="ECO:0000256" key="5">
    <source>
        <dbReference type="ARBA" id="ARBA00017949"/>
    </source>
</evidence>
<proteinExistence type="inferred from homology"/>
<keyword evidence="15" id="KW-0282">Flagellum</keyword>
<feature type="compositionally biased region" description="Polar residues" evidence="13">
    <location>
        <begin position="298"/>
        <end position="310"/>
    </location>
</feature>
<feature type="transmembrane region" description="Helical" evidence="14">
    <location>
        <begin position="470"/>
        <end position="488"/>
    </location>
</feature>
<evidence type="ECO:0000313" key="15">
    <source>
        <dbReference type="EMBL" id="APG02801.1"/>
    </source>
</evidence>
<dbReference type="NCBIfam" id="TIGR00206">
    <property type="entry name" value="fliF"/>
    <property type="match status" value="1"/>
</dbReference>
<keyword evidence="10 12" id="KW-0975">Bacterial flagellum</keyword>
<gene>
    <name evidence="15" type="ORF">BJI69_01995</name>
</gene>
<dbReference type="GO" id="GO:0003774">
    <property type="term" value="F:cytoskeletal motor activity"/>
    <property type="evidence" value="ECO:0007669"/>
    <property type="project" value="InterPro"/>
</dbReference>
<dbReference type="InterPro" id="IPR013556">
    <property type="entry name" value="Flag_M-ring_C"/>
</dbReference>
<organism evidence="15 16">
    <name type="scientific">Luteibacter rhizovicinus DSM 16549</name>
    <dbReference type="NCBI Taxonomy" id="1440763"/>
    <lineage>
        <taxon>Bacteria</taxon>
        <taxon>Pseudomonadati</taxon>
        <taxon>Pseudomonadota</taxon>
        <taxon>Gammaproteobacteria</taxon>
        <taxon>Lysobacterales</taxon>
        <taxon>Rhodanobacteraceae</taxon>
        <taxon>Luteibacter</taxon>
    </lineage>
</organism>
<dbReference type="PATRIC" id="fig|1440763.5.peg.3534"/>
<dbReference type="PANTHER" id="PTHR30046:SF0">
    <property type="entry name" value="FLAGELLAR M-RING PROTEIN"/>
    <property type="match status" value="1"/>
</dbReference>
<evidence type="ECO:0000256" key="2">
    <source>
        <dbReference type="ARBA" id="ARBA00004117"/>
    </source>
</evidence>
<evidence type="ECO:0000256" key="14">
    <source>
        <dbReference type="SAM" id="Phobius"/>
    </source>
</evidence>
<evidence type="ECO:0000256" key="11">
    <source>
        <dbReference type="ARBA" id="ARBA00025936"/>
    </source>
</evidence>
<dbReference type="GO" id="GO:0009431">
    <property type="term" value="C:bacterial-type flagellum basal body, MS ring"/>
    <property type="evidence" value="ECO:0007669"/>
    <property type="project" value="InterPro"/>
</dbReference>
<evidence type="ECO:0000256" key="6">
    <source>
        <dbReference type="ARBA" id="ARBA00022475"/>
    </source>
</evidence>
<name>A0A0G9HL46_9GAMM</name>
<dbReference type="STRING" id="1440763.BJI69_01995"/>
<reference evidence="16" key="1">
    <citation type="submission" date="2016-09" db="EMBL/GenBank/DDBJ databases">
        <authorList>
            <person name="Lysoe E."/>
        </authorList>
    </citation>
    <scope>NUCLEOTIDE SEQUENCE [LARGE SCALE GENOMIC DNA]</scope>
    <source>
        <strain evidence="16">LJ96T</strain>
    </source>
</reference>
<dbReference type="PRINTS" id="PR01009">
    <property type="entry name" value="FLGMRINGFLIF"/>
</dbReference>
<dbReference type="KEGG" id="lrz:BJI69_01995"/>
<feature type="compositionally biased region" description="Low complexity" evidence="13">
    <location>
        <begin position="321"/>
        <end position="365"/>
    </location>
</feature>
<evidence type="ECO:0000256" key="12">
    <source>
        <dbReference type="PIRNR" id="PIRNR004862"/>
    </source>
</evidence>
<dbReference type="OrthoDB" id="8554211at2"/>
<dbReference type="Pfam" id="PF08345">
    <property type="entry name" value="YscJ_FliF_C"/>
    <property type="match status" value="1"/>
</dbReference>
<dbReference type="AlphaFoldDB" id="A0A0G9HL46"/>
<dbReference type="RefSeq" id="WP_046966183.1">
    <property type="nucleotide sequence ID" value="NZ_CP017480.1"/>
</dbReference>
<comment type="subunit">
    <text evidence="11">The basal body constitutes a major portion of the flagellar organelle and consists of four rings (L,P,S, and M) mounted on a central rod. The M ring is integral to the inner membrane of the cell and may be connected to the flagellar rod via the S ring. The S (supramembrane ring) lies just distal to the M ring. The L and P rings lie in the outer membrane and the periplasmic space, respectively.</text>
</comment>
<accession>A0A0G9HL46</accession>
<evidence type="ECO:0000256" key="4">
    <source>
        <dbReference type="ARBA" id="ARBA00007971"/>
    </source>
</evidence>
<comment type="subcellular location">
    <subcellularLocation>
        <location evidence="2 12">Bacterial flagellum basal body</location>
    </subcellularLocation>
    <subcellularLocation>
        <location evidence="3">Cell membrane</location>
        <topology evidence="3">Multi-pass membrane protein</topology>
    </subcellularLocation>
</comment>
<evidence type="ECO:0000256" key="3">
    <source>
        <dbReference type="ARBA" id="ARBA00004651"/>
    </source>
</evidence>
<keyword evidence="15" id="KW-0969">Cilium</keyword>
<feature type="region of interest" description="Disordered" evidence="13">
    <location>
        <begin position="285"/>
        <end position="367"/>
    </location>
</feature>
<keyword evidence="15" id="KW-0966">Cell projection</keyword>
<evidence type="ECO:0000256" key="9">
    <source>
        <dbReference type="ARBA" id="ARBA00023136"/>
    </source>
</evidence>
<dbReference type="InterPro" id="IPR045851">
    <property type="entry name" value="AMP-bd_C_sf"/>
</dbReference>
<dbReference type="Pfam" id="PF01514">
    <property type="entry name" value="YscJ_FliF"/>
    <property type="match status" value="1"/>
</dbReference>
<dbReference type="EMBL" id="CP017480">
    <property type="protein sequence ID" value="APG02801.1"/>
    <property type="molecule type" value="Genomic_DNA"/>
</dbReference>
<keyword evidence="9 14" id="KW-0472">Membrane</keyword>
<protein>
    <recommendedName>
        <fullName evidence="5 12">Flagellar M-ring protein</fullName>
    </recommendedName>
</protein>
<keyword evidence="6" id="KW-1003">Cell membrane</keyword>
<evidence type="ECO:0000256" key="13">
    <source>
        <dbReference type="SAM" id="MobiDB-lite"/>
    </source>
</evidence>
<dbReference type="InterPro" id="IPR043427">
    <property type="entry name" value="YscJ/FliF"/>
</dbReference>
<keyword evidence="8 14" id="KW-1133">Transmembrane helix</keyword>
<dbReference type="GO" id="GO:0005886">
    <property type="term" value="C:plasma membrane"/>
    <property type="evidence" value="ECO:0007669"/>
    <property type="project" value="UniProtKB-SubCell"/>
</dbReference>
<evidence type="ECO:0000256" key="7">
    <source>
        <dbReference type="ARBA" id="ARBA00022692"/>
    </source>
</evidence>